<evidence type="ECO:0000256" key="1">
    <source>
        <dbReference type="SAM" id="Phobius"/>
    </source>
</evidence>
<accession>A0AAJ6DDC4</accession>
<evidence type="ECO:0000313" key="3">
    <source>
        <dbReference type="Proteomes" id="UP001224674"/>
    </source>
</evidence>
<protein>
    <submittedName>
        <fullName evidence="2">Uncharacterized protein</fullName>
    </submittedName>
</protein>
<keyword evidence="1" id="KW-1133">Transmembrane helix</keyword>
<sequence length="102" mass="11556">MNFTPETAVSVSQIVVMLLVATMLGPWAKQVLAPQRRHRRHRWLQVTSWLSYFSKVFALFGLLINMQAVSLLLVALSHMGVFALAQPDTAGRRRPRRALISQ</sequence>
<feature type="transmembrane region" description="Helical" evidence="1">
    <location>
        <begin position="12"/>
        <end position="32"/>
    </location>
</feature>
<organism evidence="2 3">
    <name type="scientific">Auritidibacter ignavus</name>
    <dbReference type="NCBI Taxonomy" id="678932"/>
    <lineage>
        <taxon>Bacteria</taxon>
        <taxon>Bacillati</taxon>
        <taxon>Actinomycetota</taxon>
        <taxon>Actinomycetes</taxon>
        <taxon>Micrococcales</taxon>
        <taxon>Micrococcaceae</taxon>
        <taxon>Auritidibacter</taxon>
    </lineage>
</organism>
<dbReference type="AlphaFoldDB" id="A0AAJ6DDC4"/>
<reference evidence="2 3" key="1">
    <citation type="submission" date="2023-03" db="EMBL/GenBank/DDBJ databases">
        <title>Complete genome sequences of several Auritidibacter ignavus strains isolated from ear infections.</title>
        <authorList>
            <person name="Baehr T."/>
            <person name="Baumhoegger A.M."/>
        </authorList>
    </citation>
    <scope>NUCLEOTIDE SEQUENCE [LARGE SCALE GENOMIC DNA]</scope>
    <source>
        <strain evidence="2 3">BABAE-6</strain>
    </source>
</reference>
<keyword evidence="1" id="KW-0812">Transmembrane</keyword>
<dbReference type="EMBL" id="CP122566">
    <property type="protein sequence ID" value="WGH94349.1"/>
    <property type="molecule type" value="Genomic_DNA"/>
</dbReference>
<keyword evidence="1" id="KW-0472">Membrane</keyword>
<proteinExistence type="predicted"/>
<dbReference type="Proteomes" id="UP001224674">
    <property type="component" value="Chromosome"/>
</dbReference>
<gene>
    <name evidence="2" type="ORF">QDX21_06075</name>
</gene>
<keyword evidence="3" id="KW-1185">Reference proteome</keyword>
<name>A0AAJ6DDC4_9MICC</name>
<evidence type="ECO:0000313" key="2">
    <source>
        <dbReference type="EMBL" id="WGH94349.1"/>
    </source>
</evidence>
<dbReference type="RefSeq" id="WP_136360826.1">
    <property type="nucleotide sequence ID" value="NZ_CP122562.1"/>
</dbReference>